<evidence type="ECO:0000256" key="3">
    <source>
        <dbReference type="ARBA" id="ARBA00022475"/>
    </source>
</evidence>
<evidence type="ECO:0000256" key="6">
    <source>
        <dbReference type="ARBA" id="ARBA00023136"/>
    </source>
</evidence>
<evidence type="ECO:0000256" key="5">
    <source>
        <dbReference type="ARBA" id="ARBA00022989"/>
    </source>
</evidence>
<keyword evidence="2 7" id="KW-0813">Transport</keyword>
<dbReference type="Pfam" id="PF00528">
    <property type="entry name" value="BPD_transp_1"/>
    <property type="match status" value="1"/>
</dbReference>
<dbReference type="SUPFAM" id="SSF161098">
    <property type="entry name" value="MetI-like"/>
    <property type="match status" value="1"/>
</dbReference>
<keyword evidence="3" id="KW-1003">Cell membrane</keyword>
<feature type="transmembrane region" description="Helical" evidence="7">
    <location>
        <begin position="229"/>
        <end position="254"/>
    </location>
</feature>
<evidence type="ECO:0000256" key="1">
    <source>
        <dbReference type="ARBA" id="ARBA00004651"/>
    </source>
</evidence>
<dbReference type="AlphaFoldDB" id="A0A387G3Q2"/>
<dbReference type="EMBL" id="CP032695">
    <property type="protein sequence ID" value="AYG62924.1"/>
    <property type="molecule type" value="Genomic_DNA"/>
</dbReference>
<dbReference type="PANTHER" id="PTHR43163">
    <property type="entry name" value="DIPEPTIDE TRANSPORT SYSTEM PERMEASE PROTEIN DPPB-RELATED"/>
    <property type="match status" value="1"/>
</dbReference>
<comment type="similarity">
    <text evidence="7">Belongs to the binding-protein-dependent transport system permease family.</text>
</comment>
<feature type="transmembrane region" description="Helical" evidence="7">
    <location>
        <begin position="9"/>
        <end position="27"/>
    </location>
</feature>
<keyword evidence="10" id="KW-1185">Reference proteome</keyword>
<feature type="transmembrane region" description="Helical" evidence="7">
    <location>
        <begin position="274"/>
        <end position="300"/>
    </location>
</feature>
<feature type="domain" description="ABC transmembrane type-1" evidence="8">
    <location>
        <begin position="96"/>
        <end position="297"/>
    </location>
</feature>
<dbReference type="Gene3D" id="1.10.3720.10">
    <property type="entry name" value="MetI-like"/>
    <property type="match status" value="1"/>
</dbReference>
<keyword evidence="9" id="KW-0614">Plasmid</keyword>
<evidence type="ECO:0000313" key="9">
    <source>
        <dbReference type="EMBL" id="AYG62924.1"/>
    </source>
</evidence>
<evidence type="ECO:0000256" key="2">
    <source>
        <dbReference type="ARBA" id="ARBA00022448"/>
    </source>
</evidence>
<sequence>MPIYILKRLFQALFVVIVVTLLVSYAIRLSGDPTAMLVSGGGAISEADLQRIRAGLGLDQPFHMQYLNFIGGVIRGDFGKSFFGGTPVWTMIAQALPATLLLSFLSLIISFLISIPLGIHAAVKAGSWSDQIIRIFSLIGLSFPNFWLAIMLVLIFSIKFEWLPSSGFLVYQGLVLPCLTLALILSAVNLRIVRTAMLDTLSTQYILVSRAKGLKDRVVLYKHALRNCLIPLLTFVGLQFGDLLGGVVIVERVFNWPGMGSLAFDAISARDYPVLQGTITVLALMIVLTNLAIDLAYGIIDPRIGRK</sequence>
<dbReference type="OrthoDB" id="9807402at2"/>
<reference evidence="9 10" key="1">
    <citation type="submission" date="2018-10" db="EMBL/GenBank/DDBJ databases">
        <title>Rhizobium etli, R. leguminosarum and a new Rhizobium genospecies from Phaseolus dumosus.</title>
        <authorList>
            <person name="Ramirez-Puebla S.T."/>
            <person name="Rogel-Hernandez M.A."/>
            <person name="Guerrero G."/>
            <person name="Ormeno-Orrillo E."/>
            <person name="Martinez-Romero J.C."/>
            <person name="Negrete-Yankelevich S."/>
            <person name="Martinez-Romero E."/>
        </authorList>
    </citation>
    <scope>NUCLEOTIDE SEQUENCE [LARGE SCALE GENOMIC DNA]</scope>
    <source>
        <strain evidence="9 10">CCGE525</strain>
        <plasmid evidence="10">prccge525c</plasmid>
    </source>
</reference>
<feature type="transmembrane region" description="Helical" evidence="7">
    <location>
        <begin position="168"/>
        <end position="188"/>
    </location>
</feature>
<geneLocation type="plasmid" evidence="10">
    <name>prccge525c</name>
</geneLocation>
<evidence type="ECO:0000256" key="4">
    <source>
        <dbReference type="ARBA" id="ARBA00022692"/>
    </source>
</evidence>
<proteinExistence type="inferred from homology"/>
<dbReference type="GO" id="GO:0055085">
    <property type="term" value="P:transmembrane transport"/>
    <property type="evidence" value="ECO:0007669"/>
    <property type="project" value="InterPro"/>
</dbReference>
<dbReference type="CDD" id="cd06261">
    <property type="entry name" value="TM_PBP2"/>
    <property type="match status" value="1"/>
</dbReference>
<dbReference type="Pfam" id="PF19300">
    <property type="entry name" value="BPD_transp_1_N"/>
    <property type="match status" value="1"/>
</dbReference>
<evidence type="ECO:0000259" key="8">
    <source>
        <dbReference type="PROSITE" id="PS50928"/>
    </source>
</evidence>
<keyword evidence="5 7" id="KW-1133">Transmembrane helix</keyword>
<feature type="transmembrane region" description="Helical" evidence="7">
    <location>
        <begin position="100"/>
        <end position="123"/>
    </location>
</feature>
<dbReference type="InterPro" id="IPR000515">
    <property type="entry name" value="MetI-like"/>
</dbReference>
<gene>
    <name evidence="9" type="ORF">CCGE525_29855</name>
</gene>
<dbReference type="KEGG" id="rjg:CCGE525_29855"/>
<name>A0A387G3Q2_9HYPH</name>
<comment type="subcellular location">
    <subcellularLocation>
        <location evidence="1 7">Cell membrane</location>
        <topology evidence="1 7">Multi-pass membrane protein</topology>
    </subcellularLocation>
</comment>
<dbReference type="RefSeq" id="WP_120707834.1">
    <property type="nucleotide sequence ID" value="NZ_CP032695.1"/>
</dbReference>
<keyword evidence="4 7" id="KW-0812">Transmembrane</keyword>
<dbReference type="PANTHER" id="PTHR43163:SF6">
    <property type="entry name" value="DIPEPTIDE TRANSPORT SYSTEM PERMEASE PROTEIN DPPB-RELATED"/>
    <property type="match status" value="1"/>
</dbReference>
<organism evidence="9 10">
    <name type="scientific">Rhizobium jaguaris</name>
    <dbReference type="NCBI Taxonomy" id="1312183"/>
    <lineage>
        <taxon>Bacteria</taxon>
        <taxon>Pseudomonadati</taxon>
        <taxon>Pseudomonadota</taxon>
        <taxon>Alphaproteobacteria</taxon>
        <taxon>Hyphomicrobiales</taxon>
        <taxon>Rhizobiaceae</taxon>
        <taxon>Rhizobium/Agrobacterium group</taxon>
        <taxon>Rhizobium</taxon>
    </lineage>
</organism>
<dbReference type="InterPro" id="IPR035906">
    <property type="entry name" value="MetI-like_sf"/>
</dbReference>
<evidence type="ECO:0000313" key="10">
    <source>
        <dbReference type="Proteomes" id="UP000282195"/>
    </source>
</evidence>
<dbReference type="GO" id="GO:0005886">
    <property type="term" value="C:plasma membrane"/>
    <property type="evidence" value="ECO:0007669"/>
    <property type="project" value="UniProtKB-SubCell"/>
</dbReference>
<accession>A0A387G3Q2</accession>
<protein>
    <submittedName>
        <fullName evidence="9">ABC transporter permease</fullName>
    </submittedName>
</protein>
<dbReference type="Proteomes" id="UP000282195">
    <property type="component" value="Plasmid pRCCGE525c"/>
</dbReference>
<evidence type="ECO:0000256" key="7">
    <source>
        <dbReference type="RuleBase" id="RU363032"/>
    </source>
</evidence>
<dbReference type="InterPro" id="IPR045621">
    <property type="entry name" value="BPD_transp_1_N"/>
</dbReference>
<dbReference type="PROSITE" id="PS50928">
    <property type="entry name" value="ABC_TM1"/>
    <property type="match status" value="1"/>
</dbReference>
<keyword evidence="6 7" id="KW-0472">Membrane</keyword>
<feature type="transmembrane region" description="Helical" evidence="7">
    <location>
        <begin position="135"/>
        <end position="156"/>
    </location>
</feature>